<comment type="similarity">
    <text evidence="1 2">Belongs to the CutC family.</text>
</comment>
<gene>
    <name evidence="2" type="primary">cutC</name>
    <name evidence="3" type="ORF">I6J18_01300</name>
</gene>
<dbReference type="AlphaFoldDB" id="A0A974NMX6"/>
<dbReference type="InterPro" id="IPR005627">
    <property type="entry name" value="CutC-like"/>
</dbReference>
<dbReference type="RefSeq" id="WP_040375448.1">
    <property type="nucleotide sequence ID" value="NZ_CP068053.1"/>
</dbReference>
<dbReference type="GO" id="GO:0005737">
    <property type="term" value="C:cytoplasm"/>
    <property type="evidence" value="ECO:0007669"/>
    <property type="project" value="UniProtKB-SubCell"/>
</dbReference>
<dbReference type="HAMAP" id="MF_00795">
    <property type="entry name" value="CutC"/>
    <property type="match status" value="1"/>
</dbReference>
<dbReference type="Gene3D" id="3.20.20.380">
    <property type="entry name" value="Copper homeostasis (CutC) domain"/>
    <property type="match status" value="1"/>
</dbReference>
<evidence type="ECO:0000256" key="1">
    <source>
        <dbReference type="ARBA" id="ARBA00007768"/>
    </source>
</evidence>
<dbReference type="Proteomes" id="UP000595254">
    <property type="component" value="Chromosome"/>
</dbReference>
<evidence type="ECO:0000256" key="2">
    <source>
        <dbReference type="HAMAP-Rule" id="MF_00795"/>
    </source>
</evidence>
<dbReference type="EMBL" id="CP068053">
    <property type="protein sequence ID" value="QQT00607.1"/>
    <property type="molecule type" value="Genomic_DNA"/>
</dbReference>
<dbReference type="Pfam" id="PF03932">
    <property type="entry name" value="CutC"/>
    <property type="match status" value="1"/>
</dbReference>
<proteinExistence type="inferred from homology"/>
<dbReference type="PANTHER" id="PTHR12598:SF0">
    <property type="entry name" value="COPPER HOMEOSTASIS PROTEIN CUTC HOMOLOG"/>
    <property type="match status" value="1"/>
</dbReference>
<evidence type="ECO:0000313" key="3">
    <source>
        <dbReference type="EMBL" id="QQT00607.1"/>
    </source>
</evidence>
<evidence type="ECO:0000313" key="4">
    <source>
        <dbReference type="Proteomes" id="UP000595254"/>
    </source>
</evidence>
<sequence>MIIEVIADSVNDARIAEEAGASRIELISGALEGGITPSYGLIKAVCSLRIPVNVMIRPHSRSFCYTSEELEIMINDIKVCRELGATGVVFGILTEQNEIDETALGQLIEAAEGLDITFHRAFDEVKDQIKALRILQTYPEVSRVLTSGGDEKAITATTRLQQLVKESEGSHLKIMAGSGLTVDNAAQFLAKVSVNEIHIGSGARFNASFSHSIDPEKIAAIIKIAGSVT</sequence>
<dbReference type="InterPro" id="IPR036822">
    <property type="entry name" value="CutC-like_dom_sf"/>
</dbReference>
<organism evidence="3 4">
    <name type="scientific">Peribacillus psychrosaccharolyticus</name>
    <name type="common">Bacillus psychrosaccharolyticus</name>
    <dbReference type="NCBI Taxonomy" id="1407"/>
    <lineage>
        <taxon>Bacteria</taxon>
        <taxon>Bacillati</taxon>
        <taxon>Bacillota</taxon>
        <taxon>Bacilli</taxon>
        <taxon>Bacillales</taxon>
        <taxon>Bacillaceae</taxon>
        <taxon>Peribacillus</taxon>
    </lineage>
</organism>
<keyword evidence="4" id="KW-1185">Reference proteome</keyword>
<dbReference type="GO" id="GO:0005507">
    <property type="term" value="F:copper ion binding"/>
    <property type="evidence" value="ECO:0007669"/>
    <property type="project" value="TreeGrafter"/>
</dbReference>
<keyword evidence="2" id="KW-0963">Cytoplasm</keyword>
<protein>
    <recommendedName>
        <fullName evidence="2">PF03932 family protein CutC</fullName>
    </recommendedName>
</protein>
<dbReference type="KEGG" id="ppsr:I6J18_01300"/>
<accession>A0A974NMX6</accession>
<comment type="subcellular location">
    <subcellularLocation>
        <location evidence="2">Cytoplasm</location>
    </subcellularLocation>
</comment>
<dbReference type="SUPFAM" id="SSF110395">
    <property type="entry name" value="CutC-like"/>
    <property type="match status" value="1"/>
</dbReference>
<comment type="caution">
    <text evidence="2">Once thought to be involved in copper homeostasis, experiments in E.coli have shown this is not the case.</text>
</comment>
<name>A0A974NMX6_PERPY</name>
<dbReference type="PANTHER" id="PTHR12598">
    <property type="entry name" value="COPPER HOMEOSTASIS PROTEIN CUTC"/>
    <property type="match status" value="1"/>
</dbReference>
<reference evidence="3 4" key="1">
    <citation type="submission" date="2021-01" db="EMBL/GenBank/DDBJ databases">
        <title>FDA dAtabase for Regulatory Grade micrObial Sequences (FDA-ARGOS): Supporting development and validation of Infectious Disease Dx tests.</title>
        <authorList>
            <person name="Nelson B."/>
            <person name="Plummer A."/>
            <person name="Tallon L."/>
            <person name="Sadzewicz L."/>
            <person name="Zhao X."/>
            <person name="Boylan J."/>
            <person name="Ott S."/>
            <person name="Bowen H."/>
            <person name="Vavikolanu K."/>
            <person name="Mehta A."/>
            <person name="Aluvathingal J."/>
            <person name="Nadendla S."/>
            <person name="Myers T."/>
            <person name="Yan Y."/>
            <person name="Sichtig H."/>
        </authorList>
    </citation>
    <scope>NUCLEOTIDE SEQUENCE [LARGE SCALE GENOMIC DNA]</scope>
    <source>
        <strain evidence="3 4">FDAARGOS_1161</strain>
    </source>
</reference>